<proteinExistence type="predicted"/>
<organism evidence="2 3">
    <name type="scientific">Asaia bogorensis</name>
    <dbReference type="NCBI Taxonomy" id="91915"/>
    <lineage>
        <taxon>Bacteria</taxon>
        <taxon>Pseudomonadati</taxon>
        <taxon>Pseudomonadota</taxon>
        <taxon>Alphaproteobacteria</taxon>
        <taxon>Acetobacterales</taxon>
        <taxon>Acetobacteraceae</taxon>
        <taxon>Asaia</taxon>
    </lineage>
</organism>
<feature type="chain" id="PRO_5001589231" evidence="1">
    <location>
        <begin position="31"/>
        <end position="51"/>
    </location>
</feature>
<accession>A0A060QHX5</accession>
<sequence length="51" mass="5249">MDPPAMPRVPSPAFGLALALLAWQPCPALASETTDRALTGSRVDALCAAVQ</sequence>
<protein>
    <submittedName>
        <fullName evidence="2">Uncharacterized protein</fullName>
    </submittedName>
</protein>
<keyword evidence="1" id="KW-0732">Signal</keyword>
<dbReference type="AlphaFoldDB" id="A0A060QHX5"/>
<evidence type="ECO:0000313" key="2">
    <source>
        <dbReference type="EMBL" id="CDG38846.1"/>
    </source>
</evidence>
<evidence type="ECO:0000313" key="3">
    <source>
        <dbReference type="Proteomes" id="UP000027583"/>
    </source>
</evidence>
<name>A0A060QHX5_9PROT</name>
<dbReference type="EMBL" id="CBLX010000004">
    <property type="protein sequence ID" value="CDG38846.1"/>
    <property type="molecule type" value="Genomic_DNA"/>
</dbReference>
<comment type="caution">
    <text evidence="2">The sequence shown here is derived from an EMBL/GenBank/DDBJ whole genome shotgun (WGS) entry which is preliminary data.</text>
</comment>
<evidence type="ECO:0000256" key="1">
    <source>
        <dbReference type="SAM" id="SignalP"/>
    </source>
</evidence>
<feature type="signal peptide" evidence="1">
    <location>
        <begin position="1"/>
        <end position="30"/>
    </location>
</feature>
<reference evidence="2 3" key="2">
    <citation type="journal article" date="2014" name="PLoS ONE">
        <title>Evolution of mitochondria reconstructed from the energy metabolism of living bacteria.</title>
        <authorList>
            <person name="Degli Esposti M."/>
            <person name="Chouaia B."/>
            <person name="Comandatore F."/>
            <person name="Crotti E."/>
            <person name="Sassera D."/>
            <person name="Lievens P.M."/>
            <person name="Daffonchio D."/>
            <person name="Bandi C."/>
        </authorList>
    </citation>
    <scope>NUCLEOTIDE SEQUENCE [LARGE SCALE GENOMIC DNA]</scope>
    <source>
        <strain evidence="2 3">SF2.1</strain>
    </source>
</reference>
<dbReference type="Proteomes" id="UP000027583">
    <property type="component" value="Unassembled WGS sequence"/>
</dbReference>
<gene>
    <name evidence="2" type="ORF">ASAP_0801</name>
</gene>
<reference evidence="2 3" key="1">
    <citation type="journal article" date="2014" name="Genome Biol. Evol.">
        <title>Acetic acid bacteria genomes reveal functional traits for adaptation to life in insect guts.</title>
        <authorList>
            <person name="Chouaia B."/>
            <person name="Gaiarsa S."/>
            <person name="Crotti E."/>
            <person name="Comandatore F."/>
            <person name="Degli Esposti M."/>
            <person name="Ricci I."/>
            <person name="Alma A."/>
            <person name="Favia G."/>
            <person name="Bandi C."/>
            <person name="Daffonchio D."/>
        </authorList>
    </citation>
    <scope>NUCLEOTIDE SEQUENCE [LARGE SCALE GENOMIC DNA]</scope>
    <source>
        <strain evidence="2 3">SF2.1</strain>
    </source>
</reference>